<name>A0ABN3EJZ0_9ACTN</name>
<organism evidence="2 3">
    <name type="scientific">Kitasatospora cystarginea</name>
    <dbReference type="NCBI Taxonomy" id="58350"/>
    <lineage>
        <taxon>Bacteria</taxon>
        <taxon>Bacillati</taxon>
        <taxon>Actinomycetota</taxon>
        <taxon>Actinomycetes</taxon>
        <taxon>Kitasatosporales</taxon>
        <taxon>Streptomycetaceae</taxon>
        <taxon>Kitasatospora</taxon>
    </lineage>
</organism>
<proteinExistence type="predicted"/>
<evidence type="ECO:0000313" key="3">
    <source>
        <dbReference type="Proteomes" id="UP001500305"/>
    </source>
</evidence>
<evidence type="ECO:0000256" key="1">
    <source>
        <dbReference type="SAM" id="MobiDB-lite"/>
    </source>
</evidence>
<accession>A0ABN3EJZ0</accession>
<sequence>MEPAPQGAGSHSAVIDGAVQMAGWTVIRLPEGSRWDWEIVAWDVGQLRLGAGHDLTYHHGLEPCRSSEPPSVSCPATFIRTRTQPTRRHDSDSPIRTACTRPGGAAPGLPPGWELRASGAARRRRRHALR</sequence>
<feature type="region of interest" description="Disordered" evidence="1">
    <location>
        <begin position="83"/>
        <end position="130"/>
    </location>
</feature>
<gene>
    <name evidence="2" type="ORF">GCM10010430_51070</name>
</gene>
<keyword evidence="3" id="KW-1185">Reference proteome</keyword>
<reference evidence="2 3" key="1">
    <citation type="journal article" date="2019" name="Int. J. Syst. Evol. Microbiol.">
        <title>The Global Catalogue of Microorganisms (GCM) 10K type strain sequencing project: providing services to taxonomists for standard genome sequencing and annotation.</title>
        <authorList>
            <consortium name="The Broad Institute Genomics Platform"/>
            <consortium name="The Broad Institute Genome Sequencing Center for Infectious Disease"/>
            <person name="Wu L."/>
            <person name="Ma J."/>
        </authorList>
    </citation>
    <scope>NUCLEOTIDE SEQUENCE [LARGE SCALE GENOMIC DNA]</scope>
    <source>
        <strain evidence="2 3">JCM 7356</strain>
    </source>
</reference>
<dbReference type="EMBL" id="BAAATR010000025">
    <property type="protein sequence ID" value="GAA2260743.1"/>
    <property type="molecule type" value="Genomic_DNA"/>
</dbReference>
<feature type="compositionally biased region" description="Basic residues" evidence="1">
    <location>
        <begin position="121"/>
        <end position="130"/>
    </location>
</feature>
<dbReference type="Proteomes" id="UP001500305">
    <property type="component" value="Unassembled WGS sequence"/>
</dbReference>
<comment type="caution">
    <text evidence="2">The sequence shown here is derived from an EMBL/GenBank/DDBJ whole genome shotgun (WGS) entry which is preliminary data.</text>
</comment>
<protein>
    <submittedName>
        <fullName evidence="2">Uncharacterized protein</fullName>
    </submittedName>
</protein>
<evidence type="ECO:0000313" key="2">
    <source>
        <dbReference type="EMBL" id="GAA2260743.1"/>
    </source>
</evidence>